<dbReference type="KEGG" id="ptrr:90957344"/>
<gene>
    <name evidence="2" type="ORF">PtrM4_126190</name>
</gene>
<dbReference type="Proteomes" id="UP000245464">
    <property type="component" value="Chromosome 7"/>
</dbReference>
<dbReference type="EMBL" id="NQIK02000007">
    <property type="protein sequence ID" value="KAF7568006.1"/>
    <property type="molecule type" value="Genomic_DNA"/>
</dbReference>
<evidence type="ECO:0000313" key="2">
    <source>
        <dbReference type="EMBL" id="KAF7568006.1"/>
    </source>
</evidence>
<keyword evidence="1" id="KW-0812">Transmembrane</keyword>
<reference evidence="2" key="1">
    <citation type="journal article" date="2018" name="BMC Genomics">
        <title>Comparative genomics of the wheat fungal pathogen Pyrenophora tritici-repentis reveals chromosomal variations and genome plasticity.</title>
        <authorList>
            <person name="Moolhuijzen P."/>
            <person name="See P.T."/>
            <person name="Hane J.K."/>
            <person name="Shi G."/>
            <person name="Liu Z."/>
            <person name="Oliver R.P."/>
            <person name="Moffat C.S."/>
        </authorList>
    </citation>
    <scope>NUCLEOTIDE SEQUENCE [LARGE SCALE GENOMIC DNA]</scope>
    <source>
        <strain evidence="2">M4</strain>
    </source>
</reference>
<dbReference type="RefSeq" id="XP_065960740.1">
    <property type="nucleotide sequence ID" value="XM_066108748.1"/>
</dbReference>
<name>A0A834RQQ3_9PLEO</name>
<feature type="transmembrane region" description="Helical" evidence="1">
    <location>
        <begin position="20"/>
        <end position="39"/>
    </location>
</feature>
<sequence length="50" mass="5818">MLVSLVEVFPFLTASVGGNWYVGYIVMMYSTTMLTAWCIRWCRVRLTCTF</sequence>
<protein>
    <submittedName>
        <fullName evidence="2">Uncharacterized protein</fullName>
    </submittedName>
</protein>
<dbReference type="GeneID" id="90957344"/>
<evidence type="ECO:0000313" key="3">
    <source>
        <dbReference type="Proteomes" id="UP000245464"/>
    </source>
</evidence>
<dbReference type="AlphaFoldDB" id="A0A834RQQ3"/>
<keyword evidence="1" id="KW-0472">Membrane</keyword>
<organism evidence="2 3">
    <name type="scientific">Pyrenophora tritici-repentis</name>
    <dbReference type="NCBI Taxonomy" id="45151"/>
    <lineage>
        <taxon>Eukaryota</taxon>
        <taxon>Fungi</taxon>
        <taxon>Dikarya</taxon>
        <taxon>Ascomycota</taxon>
        <taxon>Pezizomycotina</taxon>
        <taxon>Dothideomycetes</taxon>
        <taxon>Pleosporomycetidae</taxon>
        <taxon>Pleosporales</taxon>
        <taxon>Pleosporineae</taxon>
        <taxon>Pleosporaceae</taxon>
        <taxon>Pyrenophora</taxon>
    </lineage>
</organism>
<proteinExistence type="predicted"/>
<evidence type="ECO:0000256" key="1">
    <source>
        <dbReference type="SAM" id="Phobius"/>
    </source>
</evidence>
<accession>A0A834RQQ3</accession>
<comment type="caution">
    <text evidence="2">The sequence shown here is derived from an EMBL/GenBank/DDBJ whole genome shotgun (WGS) entry which is preliminary data.</text>
</comment>
<keyword evidence="1" id="KW-1133">Transmembrane helix</keyword>